<keyword evidence="4" id="KW-1185">Reference proteome</keyword>
<evidence type="ECO:0000313" key="4">
    <source>
        <dbReference type="Proteomes" id="UP000199013"/>
    </source>
</evidence>
<feature type="transmembrane region" description="Helical" evidence="2">
    <location>
        <begin position="288"/>
        <end position="306"/>
    </location>
</feature>
<protein>
    <recommendedName>
        <fullName evidence="5">DUF2142 domain-containing protein</fullName>
    </recommendedName>
</protein>
<dbReference type="InterPro" id="IPR018674">
    <property type="entry name" value="DUF2142_membrane"/>
</dbReference>
<dbReference type="Pfam" id="PF09913">
    <property type="entry name" value="DUF2142"/>
    <property type="match status" value="1"/>
</dbReference>
<feature type="transmembrane region" description="Helical" evidence="2">
    <location>
        <begin position="408"/>
        <end position="425"/>
    </location>
</feature>
<feature type="compositionally biased region" description="Gly residues" evidence="1">
    <location>
        <begin position="511"/>
        <end position="521"/>
    </location>
</feature>
<keyword evidence="2" id="KW-0812">Transmembrane</keyword>
<evidence type="ECO:0000313" key="3">
    <source>
        <dbReference type="EMBL" id="SBW18717.1"/>
    </source>
</evidence>
<sequence>MKRPRPSYPRKLGASALLLAALTGWIFLWTLTNPPGTAPDEPSHYAKAVAAGRGQILGEHVPLATLQSFGVFNEDSLRQVRNAYRSFDVPADLRITTNPPCTALHPDVSAACLHQPPAVPPGRVESIVGAYPPWLYISEGVLTWAAWSVESGYLLARFGSALISAALLATAGWLLLDGRRERGQRPLLLAGVAVAVTPMMIFLSSQVGASGAELAGALACGAAALRLSRADQPPARTWWIAGIALGVTALSRPMAPLWVTLAVAIWIGRLCARTALHRLRGAGRPAATAAAIAMVGIAGSVLWTQALSLRTPVLWGRLGHGLALAAESAAAPARQTIGVFGWQSVLLPTVLYWLWVVLAGGLFLAAFAVGRWHDRALLAGSLLVVVVLYELLAATVFIQNGFGMQGRYVLPALVMLPLLSVEVLAERLPARLSARAAAVAAGVIAVSGVGQFAAWITNSHRYAVGPDGPLWFLSHPAWSPPGGWALWTVLACVPMIITFAAARTVYRDAGTGSGPEPGFGPGSLRRDGAPLRTRNARATRR</sequence>
<dbReference type="EMBL" id="FLUV01000312">
    <property type="protein sequence ID" value="SBW18717.1"/>
    <property type="molecule type" value="Genomic_DNA"/>
</dbReference>
<evidence type="ECO:0000256" key="2">
    <source>
        <dbReference type="SAM" id="Phobius"/>
    </source>
</evidence>
<feature type="transmembrane region" description="Helical" evidence="2">
    <location>
        <begin position="376"/>
        <end position="402"/>
    </location>
</feature>
<gene>
    <name evidence="3" type="ORF">FDG2_0792</name>
</gene>
<proteinExistence type="predicted"/>
<reference evidence="4" key="1">
    <citation type="submission" date="2016-02" db="EMBL/GenBank/DDBJ databases">
        <authorList>
            <person name="Wibberg D."/>
        </authorList>
    </citation>
    <scope>NUCLEOTIDE SEQUENCE [LARGE SCALE GENOMIC DNA]</scope>
</reference>
<feature type="transmembrane region" description="Helical" evidence="2">
    <location>
        <begin position="484"/>
        <end position="502"/>
    </location>
</feature>
<feature type="transmembrane region" description="Helical" evidence="2">
    <location>
        <begin position="154"/>
        <end position="175"/>
    </location>
</feature>
<organism evidence="3 4">
    <name type="scientific">Candidatus Protofrankia californiensis</name>
    <dbReference type="NCBI Taxonomy" id="1839754"/>
    <lineage>
        <taxon>Bacteria</taxon>
        <taxon>Bacillati</taxon>
        <taxon>Actinomycetota</taxon>
        <taxon>Actinomycetes</taxon>
        <taxon>Frankiales</taxon>
        <taxon>Frankiaceae</taxon>
        <taxon>Protofrankia</taxon>
    </lineage>
</organism>
<keyword evidence="2" id="KW-1133">Transmembrane helix</keyword>
<feature type="transmembrane region" description="Helical" evidence="2">
    <location>
        <begin position="350"/>
        <end position="369"/>
    </location>
</feature>
<evidence type="ECO:0000256" key="1">
    <source>
        <dbReference type="SAM" id="MobiDB-lite"/>
    </source>
</evidence>
<accession>A0A1C3NU81</accession>
<feature type="region of interest" description="Disordered" evidence="1">
    <location>
        <begin position="511"/>
        <end position="541"/>
    </location>
</feature>
<dbReference type="Proteomes" id="UP000199013">
    <property type="component" value="Unassembled WGS sequence"/>
</dbReference>
<evidence type="ECO:0008006" key="5">
    <source>
        <dbReference type="Google" id="ProtNLM"/>
    </source>
</evidence>
<feature type="transmembrane region" description="Helical" evidence="2">
    <location>
        <begin position="12"/>
        <end position="31"/>
    </location>
</feature>
<feature type="transmembrane region" description="Helical" evidence="2">
    <location>
        <begin position="187"/>
        <end position="205"/>
    </location>
</feature>
<feature type="transmembrane region" description="Helical" evidence="2">
    <location>
        <begin position="437"/>
        <end position="456"/>
    </location>
</feature>
<name>A0A1C3NU81_9ACTN</name>
<feature type="transmembrane region" description="Helical" evidence="2">
    <location>
        <begin position="257"/>
        <end position="276"/>
    </location>
</feature>
<keyword evidence="2" id="KW-0472">Membrane</keyword>
<dbReference type="AlphaFoldDB" id="A0A1C3NU81"/>